<evidence type="ECO:0000256" key="7">
    <source>
        <dbReference type="ARBA" id="ARBA00023306"/>
    </source>
</evidence>
<evidence type="ECO:0000256" key="2">
    <source>
        <dbReference type="ARBA" id="ARBA00010845"/>
    </source>
</evidence>
<dbReference type="GO" id="GO:0000070">
    <property type="term" value="P:mitotic sister chromatid segregation"/>
    <property type="evidence" value="ECO:0007669"/>
    <property type="project" value="EnsemblFungi"/>
</dbReference>
<dbReference type="KEGG" id="erc:Ecym_4043"/>
<keyword evidence="4" id="KW-0132">Cell division</keyword>
<dbReference type="GO" id="GO:0031134">
    <property type="term" value="P:sister chromatid biorientation"/>
    <property type="evidence" value="ECO:0007669"/>
    <property type="project" value="EnsemblFungi"/>
</dbReference>
<evidence type="ECO:0000256" key="8">
    <source>
        <dbReference type="ARBA" id="ARBA00023328"/>
    </source>
</evidence>
<keyword evidence="14" id="KW-1185">Reference proteome</keyword>
<evidence type="ECO:0000256" key="1">
    <source>
        <dbReference type="ARBA" id="ARBA00004584"/>
    </source>
</evidence>
<keyword evidence="7" id="KW-0131">Cell cycle</keyword>
<name>G8JSX1_ERECY</name>
<dbReference type="GO" id="GO:0051301">
    <property type="term" value="P:cell division"/>
    <property type="evidence" value="ECO:0007669"/>
    <property type="project" value="UniProtKB-KW"/>
</dbReference>
<evidence type="ECO:0000313" key="14">
    <source>
        <dbReference type="Proteomes" id="UP000006790"/>
    </source>
</evidence>
<keyword evidence="5" id="KW-0159">Chromosome partition</keyword>
<evidence type="ECO:0000256" key="3">
    <source>
        <dbReference type="ARBA" id="ARBA00022454"/>
    </source>
</evidence>
<dbReference type="GO" id="GO:0007094">
    <property type="term" value="P:mitotic spindle assembly checkpoint signaling"/>
    <property type="evidence" value="ECO:0007669"/>
    <property type="project" value="EnsemblFungi"/>
</dbReference>
<dbReference type="RefSeq" id="XP_003645941.1">
    <property type="nucleotide sequence ID" value="XM_003645893.1"/>
</dbReference>
<feature type="domain" description="Shugoshin N-terminal coiled-coil" evidence="12">
    <location>
        <begin position="35"/>
        <end position="79"/>
    </location>
</feature>
<dbReference type="Pfam" id="PF07558">
    <property type="entry name" value="Shugoshin_N"/>
    <property type="match status" value="1"/>
</dbReference>
<feature type="domain" description="Shugoshin C-terminal" evidence="11">
    <location>
        <begin position="408"/>
        <end position="430"/>
    </location>
</feature>
<evidence type="ECO:0000313" key="13">
    <source>
        <dbReference type="EMBL" id="AET39124.1"/>
    </source>
</evidence>
<protein>
    <recommendedName>
        <fullName evidence="15">Shugoshin C-terminal domain-containing protein</fullName>
    </recommendedName>
</protein>
<dbReference type="GO" id="GO:0034090">
    <property type="term" value="P:maintenance of meiotic sister chromatid cohesion"/>
    <property type="evidence" value="ECO:0007669"/>
    <property type="project" value="EnsemblFungi"/>
</dbReference>
<feature type="coiled-coil region" evidence="9">
    <location>
        <begin position="50"/>
        <end position="77"/>
    </location>
</feature>
<dbReference type="GO" id="GO:0045144">
    <property type="term" value="P:meiotic sister chromatid segregation"/>
    <property type="evidence" value="ECO:0007669"/>
    <property type="project" value="EnsemblFungi"/>
</dbReference>
<evidence type="ECO:0000256" key="10">
    <source>
        <dbReference type="SAM" id="MobiDB-lite"/>
    </source>
</evidence>
<accession>G8JSX1</accession>
<feature type="compositionally biased region" description="Acidic residues" evidence="10">
    <location>
        <begin position="276"/>
        <end position="286"/>
    </location>
</feature>
<dbReference type="GO" id="GO:0000776">
    <property type="term" value="C:kinetochore"/>
    <property type="evidence" value="ECO:0007669"/>
    <property type="project" value="EnsemblFungi"/>
</dbReference>
<sequence>MGRALKRTGRGKQQSNSVQEYLDLISLQKQQFEQMRSNYTQQNSQLAKSNSMLMIKVADLETKISELVQENVQLRSRVSVTELKFKERLNESFNLLEHDVLQRFDDVVNLFTVIREQQGLQECGIANKKSTLKRFKNTEYGISSPKVVEFNVPINKDNCNNHTESTNEVECSNQQLNDSSSIEINLEETQPLKKKRRKSSRRESLFIPSDFDFSNDSLENALKDFESPKPTDEDRRSIATGTINEEMNHDDIDNEHMNSQEAASMQKTQGLRTTELEEDEREEELDEEILDAEKDLRDDNQHDETANFTHSIIEYFIPEEEDESAEVSNTSKSKLEVYKDNKEKETTFVVATNLQDHSELISSKMPFVQIPLSSQSKIKHSMKPPRLNQRKIVVDEVMPQNGYNDSTRPRRTRGKAVDYKWPSLRAKMRRPTDKLVDATTVTDIHELQVTTNRRLRKSKGVGSARCEELNHSKSLHKEENSIDDNRNRNEAEVNEQEHIEEQIISENNEKNKIVLQLPPVLKERRINESPIRKPMVLKDITNKRYVNQKNKKVLSKKPIVGDISDENSYYIDESSKSSFRLSEDDLSVFDLIGGAKCSSMPKTHRARAKAERQGIKKVTPFKV</sequence>
<feature type="compositionally biased region" description="Polar residues" evidence="10">
    <location>
        <begin position="259"/>
        <end position="272"/>
    </location>
</feature>
<organism evidence="13 14">
    <name type="scientific">Eremothecium cymbalariae (strain CBS 270.75 / DBVPG 7215 / KCTC 17166 / NRRL Y-17582)</name>
    <name type="common">Yeast</name>
    <dbReference type="NCBI Taxonomy" id="931890"/>
    <lineage>
        <taxon>Eukaryota</taxon>
        <taxon>Fungi</taxon>
        <taxon>Dikarya</taxon>
        <taxon>Ascomycota</taxon>
        <taxon>Saccharomycotina</taxon>
        <taxon>Saccharomycetes</taxon>
        <taxon>Saccharomycetales</taxon>
        <taxon>Saccharomycetaceae</taxon>
        <taxon>Eremothecium</taxon>
    </lineage>
</organism>
<dbReference type="GO" id="GO:0051383">
    <property type="term" value="P:kinetochore organization"/>
    <property type="evidence" value="ECO:0007669"/>
    <property type="project" value="EnsemblFungi"/>
</dbReference>
<dbReference type="EMBL" id="CP002500">
    <property type="protein sequence ID" value="AET39124.1"/>
    <property type="molecule type" value="Genomic_DNA"/>
</dbReference>
<keyword evidence="3" id="KW-0158">Chromosome</keyword>
<dbReference type="InterPro" id="IPR011516">
    <property type="entry name" value="Shugoshin_N"/>
</dbReference>
<dbReference type="GO" id="GO:0070199">
    <property type="term" value="P:establishment of protein localization to chromosome"/>
    <property type="evidence" value="ECO:0007669"/>
    <property type="project" value="EnsemblFungi"/>
</dbReference>
<dbReference type="GeneID" id="11471167"/>
<evidence type="ECO:0000256" key="9">
    <source>
        <dbReference type="SAM" id="Coils"/>
    </source>
</evidence>
<dbReference type="HOGENOM" id="CLU_019322_0_0_1"/>
<evidence type="ECO:0008006" key="15">
    <source>
        <dbReference type="Google" id="ProtNLM"/>
    </source>
</evidence>
<dbReference type="FunCoup" id="G8JSX1">
    <property type="interactions" value="180"/>
</dbReference>
<evidence type="ECO:0000256" key="5">
    <source>
        <dbReference type="ARBA" id="ARBA00022829"/>
    </source>
</evidence>
<feature type="compositionally biased region" description="Basic and acidic residues" evidence="10">
    <location>
        <begin position="465"/>
        <end position="496"/>
    </location>
</feature>
<dbReference type="eggNOG" id="ENOG502QSMK">
    <property type="taxonomic scope" value="Eukaryota"/>
</dbReference>
<dbReference type="GO" id="GO:0034096">
    <property type="term" value="P:positive regulation of maintenance of meiotic sister chromatid cohesion"/>
    <property type="evidence" value="ECO:0007669"/>
    <property type="project" value="EnsemblFungi"/>
</dbReference>
<dbReference type="GO" id="GO:0005634">
    <property type="term" value="C:nucleus"/>
    <property type="evidence" value="ECO:0007669"/>
    <property type="project" value="InterPro"/>
</dbReference>
<evidence type="ECO:0000256" key="6">
    <source>
        <dbReference type="ARBA" id="ARBA00023054"/>
    </source>
</evidence>
<feature type="region of interest" description="Disordered" evidence="10">
    <location>
        <begin position="456"/>
        <end position="496"/>
    </location>
</feature>
<dbReference type="OMA" id="HQPKTYR"/>
<evidence type="ECO:0000256" key="4">
    <source>
        <dbReference type="ARBA" id="ARBA00022618"/>
    </source>
</evidence>
<dbReference type="STRING" id="931890.G8JSX1"/>
<dbReference type="Proteomes" id="UP000006790">
    <property type="component" value="Chromosome 4"/>
</dbReference>
<gene>
    <name evidence="13" type="ordered locus">Ecym_4043</name>
</gene>
<dbReference type="GO" id="GO:0051757">
    <property type="term" value="P:meiotic sister chromatid separation"/>
    <property type="evidence" value="ECO:0007669"/>
    <property type="project" value="EnsemblFungi"/>
</dbReference>
<keyword evidence="6 9" id="KW-0175">Coiled coil</keyword>
<evidence type="ECO:0000259" key="12">
    <source>
        <dbReference type="Pfam" id="PF07558"/>
    </source>
</evidence>
<keyword evidence="8" id="KW-0137">Centromere</keyword>
<dbReference type="InterPro" id="IPR011515">
    <property type="entry name" value="Shugoshin_C"/>
</dbReference>
<dbReference type="InParanoid" id="G8JSX1"/>
<reference evidence="14" key="1">
    <citation type="journal article" date="2012" name="G3 (Bethesda)">
        <title>Pichia sorbitophila, an interspecies yeast hybrid reveals early steps of genome resolution following polyploidization.</title>
        <authorList>
            <person name="Leh Louis V."/>
            <person name="Despons L."/>
            <person name="Friedrich A."/>
            <person name="Martin T."/>
            <person name="Durrens P."/>
            <person name="Casaregola S."/>
            <person name="Neuveglise C."/>
            <person name="Fairhead C."/>
            <person name="Marck C."/>
            <person name="Cruz J.A."/>
            <person name="Straub M.L."/>
            <person name="Kugler V."/>
            <person name="Sacerdot C."/>
            <person name="Uzunov Z."/>
            <person name="Thierry A."/>
            <person name="Weiss S."/>
            <person name="Bleykasten C."/>
            <person name="De Montigny J."/>
            <person name="Jacques N."/>
            <person name="Jung P."/>
            <person name="Lemaire M."/>
            <person name="Mallet S."/>
            <person name="Morel G."/>
            <person name="Richard G.F."/>
            <person name="Sarkar A."/>
            <person name="Savel G."/>
            <person name="Schacherer J."/>
            <person name="Seret M.L."/>
            <person name="Talla E."/>
            <person name="Samson G."/>
            <person name="Jubin C."/>
            <person name="Poulain J."/>
            <person name="Vacherie B."/>
            <person name="Barbe V."/>
            <person name="Pelletier E."/>
            <person name="Sherman D.J."/>
            <person name="Westhof E."/>
            <person name="Weissenbach J."/>
            <person name="Baret P.V."/>
            <person name="Wincker P."/>
            <person name="Gaillardin C."/>
            <person name="Dujon B."/>
            <person name="Souciet J.L."/>
        </authorList>
    </citation>
    <scope>NUCLEOTIDE SEQUENCE [LARGE SCALE GENOMIC DNA]</scope>
    <source>
        <strain evidence="14">CBS 270.75 / DBVPG 7215 / KCTC 17166 / NRRL Y-17582</strain>
    </source>
</reference>
<evidence type="ECO:0000259" key="11">
    <source>
        <dbReference type="Pfam" id="PF07557"/>
    </source>
</evidence>
<dbReference type="OrthoDB" id="5394106at2759"/>
<dbReference type="Pfam" id="PF07557">
    <property type="entry name" value="Shugoshin_C"/>
    <property type="match status" value="1"/>
</dbReference>
<proteinExistence type="inferred from homology"/>
<comment type="similarity">
    <text evidence="2">Belongs to the shugoshin family.</text>
</comment>
<comment type="subcellular location">
    <subcellularLocation>
        <location evidence="1">Chromosome</location>
        <location evidence="1">Centromere</location>
    </subcellularLocation>
</comment>
<feature type="region of interest" description="Disordered" evidence="10">
    <location>
        <begin position="259"/>
        <end position="286"/>
    </location>
</feature>
<dbReference type="AlphaFoldDB" id="G8JSX1"/>
<feature type="region of interest" description="Disordered" evidence="10">
    <location>
        <begin position="181"/>
        <end position="201"/>
    </location>
</feature>